<feature type="compositionally biased region" description="Basic and acidic residues" evidence="1">
    <location>
        <begin position="48"/>
        <end position="74"/>
    </location>
</feature>
<keyword evidence="4" id="KW-1185">Reference proteome</keyword>
<dbReference type="InterPro" id="IPR038076">
    <property type="entry name" value="MgtE_N_sf"/>
</dbReference>
<reference evidence="3 4" key="1">
    <citation type="submission" date="2021-02" db="EMBL/GenBank/DDBJ databases">
        <authorList>
            <person name="Han P."/>
        </authorList>
    </citation>
    <scope>NUCLEOTIDE SEQUENCE [LARGE SCALE GENOMIC DNA]</scope>
    <source>
        <strain evidence="3">Candidatus Nitrospira sp. ZN2</strain>
    </source>
</reference>
<evidence type="ECO:0000313" key="3">
    <source>
        <dbReference type="EMBL" id="CAE6777534.1"/>
    </source>
</evidence>
<dbReference type="InterPro" id="IPR006668">
    <property type="entry name" value="Mg_transptr_MgtE_intracell_dom"/>
</dbReference>
<protein>
    <submittedName>
        <fullName evidence="3">MgtE_N domain-containing protein</fullName>
    </submittedName>
</protein>
<feature type="domain" description="Magnesium transporter MgtE intracellular" evidence="2">
    <location>
        <begin position="162"/>
        <end position="221"/>
    </location>
</feature>
<dbReference type="Pfam" id="PF03448">
    <property type="entry name" value="MgtE_N"/>
    <property type="match status" value="1"/>
</dbReference>
<dbReference type="RefSeq" id="WP_213043393.1">
    <property type="nucleotide sequence ID" value="NZ_CAJNBJ010000017.1"/>
</dbReference>
<name>A0ABN7M500_9BACT</name>
<accession>A0ABN7M500</accession>
<dbReference type="Proteomes" id="UP000675880">
    <property type="component" value="Unassembled WGS sequence"/>
</dbReference>
<dbReference type="EMBL" id="CAJNBJ010000017">
    <property type="protein sequence ID" value="CAE6777534.1"/>
    <property type="molecule type" value="Genomic_DNA"/>
</dbReference>
<evidence type="ECO:0000259" key="2">
    <source>
        <dbReference type="Pfam" id="PF03448"/>
    </source>
</evidence>
<feature type="region of interest" description="Disordered" evidence="1">
    <location>
        <begin position="35"/>
        <end position="74"/>
    </location>
</feature>
<proteinExistence type="predicted"/>
<dbReference type="SUPFAM" id="SSF158791">
    <property type="entry name" value="MgtE N-terminal domain-like"/>
    <property type="match status" value="1"/>
</dbReference>
<evidence type="ECO:0000256" key="1">
    <source>
        <dbReference type="SAM" id="MobiDB-lite"/>
    </source>
</evidence>
<dbReference type="Gene3D" id="1.25.60.10">
    <property type="entry name" value="MgtE N-terminal domain-like"/>
    <property type="match status" value="1"/>
</dbReference>
<gene>
    <name evidence="3" type="ORF">NSPZN2_40592</name>
</gene>
<evidence type="ECO:0000313" key="4">
    <source>
        <dbReference type="Proteomes" id="UP000675880"/>
    </source>
</evidence>
<sequence length="225" mass="24345">MRAIDGSKTRGLSARISMETVLLVALLGAGLSQAATEEAKPVPAVQKEAAKGDAPKADTPKVDAGKAETVKKEIQGPALSAPREMFELLEQRKRMLDKREATLRGSETHLLELKAELEQIVTRHEQAVEAEKKRRQAAQAKGGNEPEKAKPSAKAAPAVNLNQAQLAKIYETMPPEEAAARLERMPERKAIEVLRLLKGKSAGAILAEVKPDRAARLTEQLLTSP</sequence>
<feature type="region of interest" description="Disordered" evidence="1">
    <location>
        <begin position="127"/>
        <end position="158"/>
    </location>
</feature>
<organism evidence="3 4">
    <name type="scientific">Nitrospira defluvii</name>
    <dbReference type="NCBI Taxonomy" id="330214"/>
    <lineage>
        <taxon>Bacteria</taxon>
        <taxon>Pseudomonadati</taxon>
        <taxon>Nitrospirota</taxon>
        <taxon>Nitrospiria</taxon>
        <taxon>Nitrospirales</taxon>
        <taxon>Nitrospiraceae</taxon>
        <taxon>Nitrospira</taxon>
    </lineage>
</organism>
<comment type="caution">
    <text evidence="3">The sequence shown here is derived from an EMBL/GenBank/DDBJ whole genome shotgun (WGS) entry which is preliminary data.</text>
</comment>